<protein>
    <submittedName>
        <fullName evidence="2">Uncharacterized protein</fullName>
    </submittedName>
</protein>
<dbReference type="EMBL" id="CM027681">
    <property type="protein sequence ID" value="KAG0545992.1"/>
    <property type="molecule type" value="Genomic_DNA"/>
</dbReference>
<proteinExistence type="predicted"/>
<gene>
    <name evidence="2" type="ORF">BDA96_02G409300</name>
</gene>
<organism evidence="2 3">
    <name type="scientific">Sorghum bicolor</name>
    <name type="common">Sorghum</name>
    <name type="synonym">Sorghum vulgare</name>
    <dbReference type="NCBI Taxonomy" id="4558"/>
    <lineage>
        <taxon>Eukaryota</taxon>
        <taxon>Viridiplantae</taxon>
        <taxon>Streptophyta</taxon>
        <taxon>Embryophyta</taxon>
        <taxon>Tracheophyta</taxon>
        <taxon>Spermatophyta</taxon>
        <taxon>Magnoliopsida</taxon>
        <taxon>Liliopsida</taxon>
        <taxon>Poales</taxon>
        <taxon>Poaceae</taxon>
        <taxon>PACMAD clade</taxon>
        <taxon>Panicoideae</taxon>
        <taxon>Andropogonodae</taxon>
        <taxon>Andropogoneae</taxon>
        <taxon>Sorghinae</taxon>
        <taxon>Sorghum</taxon>
    </lineage>
</organism>
<feature type="region of interest" description="Disordered" evidence="1">
    <location>
        <begin position="88"/>
        <end position="151"/>
    </location>
</feature>
<comment type="caution">
    <text evidence="2">The sequence shown here is derived from an EMBL/GenBank/DDBJ whole genome shotgun (WGS) entry which is preliminary data.</text>
</comment>
<dbReference type="Proteomes" id="UP000807115">
    <property type="component" value="Chromosome 2"/>
</dbReference>
<accession>A0A921RVG3</accession>
<evidence type="ECO:0000256" key="1">
    <source>
        <dbReference type="SAM" id="MobiDB-lite"/>
    </source>
</evidence>
<sequence length="182" mass="19777">MLLWLSVDDLRHAFFFVDADDNGTMFTTKLAIHGGAGVDPNLSEHRQAEAQHLLVAWRARCLAGNSVYVHGQRVGQRGSVASGCPAWAQGTASGRPRRPRRHGMGRAREDVAEGCTARPPRTWDAASAHCHRGGRRGERAQSPRLACGQHGGRHVERSAGVATRCGERVELIRVDGRAGEFV</sequence>
<evidence type="ECO:0000313" key="3">
    <source>
        <dbReference type="Proteomes" id="UP000807115"/>
    </source>
</evidence>
<reference evidence="2" key="2">
    <citation type="submission" date="2020-10" db="EMBL/GenBank/DDBJ databases">
        <authorList>
            <person name="Cooper E.A."/>
            <person name="Brenton Z.W."/>
            <person name="Flinn B.S."/>
            <person name="Jenkins J."/>
            <person name="Shu S."/>
            <person name="Flowers D."/>
            <person name="Luo F."/>
            <person name="Wang Y."/>
            <person name="Xia P."/>
            <person name="Barry K."/>
            <person name="Daum C."/>
            <person name="Lipzen A."/>
            <person name="Yoshinaga Y."/>
            <person name="Schmutz J."/>
            <person name="Saski C."/>
            <person name="Vermerris W."/>
            <person name="Kresovich S."/>
        </authorList>
    </citation>
    <scope>NUCLEOTIDE SEQUENCE</scope>
</reference>
<dbReference type="AlphaFoldDB" id="A0A921RVG3"/>
<name>A0A921RVG3_SORBI</name>
<evidence type="ECO:0000313" key="2">
    <source>
        <dbReference type="EMBL" id="KAG0545992.1"/>
    </source>
</evidence>
<reference evidence="2" key="1">
    <citation type="journal article" date="2019" name="BMC Genomics">
        <title>A new reference genome for Sorghum bicolor reveals high levels of sequence similarity between sweet and grain genotypes: implications for the genetics of sugar metabolism.</title>
        <authorList>
            <person name="Cooper E.A."/>
            <person name="Brenton Z.W."/>
            <person name="Flinn B.S."/>
            <person name="Jenkins J."/>
            <person name="Shu S."/>
            <person name="Flowers D."/>
            <person name="Luo F."/>
            <person name="Wang Y."/>
            <person name="Xia P."/>
            <person name="Barry K."/>
            <person name="Daum C."/>
            <person name="Lipzen A."/>
            <person name="Yoshinaga Y."/>
            <person name="Schmutz J."/>
            <person name="Saski C."/>
            <person name="Vermerris W."/>
            <person name="Kresovich S."/>
        </authorList>
    </citation>
    <scope>NUCLEOTIDE SEQUENCE</scope>
</reference>
<feature type="compositionally biased region" description="Basic residues" evidence="1">
    <location>
        <begin position="95"/>
        <end position="105"/>
    </location>
</feature>